<dbReference type="PANTHER" id="PTHR11851:SF225">
    <property type="entry name" value="NON-PEPTIDASE HOMOLOG YMXG"/>
    <property type="match status" value="1"/>
</dbReference>
<evidence type="ECO:0000313" key="4">
    <source>
        <dbReference type="Proteomes" id="UP000254161"/>
    </source>
</evidence>
<dbReference type="GO" id="GO:0046872">
    <property type="term" value="F:metal ion binding"/>
    <property type="evidence" value="ECO:0007669"/>
    <property type="project" value="InterPro"/>
</dbReference>
<gene>
    <name evidence="3" type="ORF">NCTC12264_00527</name>
</gene>
<dbReference type="InterPro" id="IPR011249">
    <property type="entry name" value="Metalloenz_LuxS/M16"/>
</dbReference>
<dbReference type="InterPro" id="IPR050361">
    <property type="entry name" value="MPP/UQCRC_Complex"/>
</dbReference>
<protein>
    <submittedName>
        <fullName evidence="3">Peptidase</fullName>
    </submittedName>
</protein>
<evidence type="ECO:0000259" key="2">
    <source>
        <dbReference type="Pfam" id="PF05193"/>
    </source>
</evidence>
<dbReference type="Proteomes" id="UP000254161">
    <property type="component" value="Unassembled WGS sequence"/>
</dbReference>
<reference evidence="3 4" key="1">
    <citation type="submission" date="2018-06" db="EMBL/GenBank/DDBJ databases">
        <authorList>
            <consortium name="Pathogen Informatics"/>
            <person name="Doyle S."/>
        </authorList>
    </citation>
    <scope>NUCLEOTIDE SEQUENCE [LARGE SCALE GENOMIC DNA]</scope>
    <source>
        <strain evidence="3 4">NCTC12264</strain>
    </source>
</reference>
<feature type="domain" description="Peptidase M16 C-terminal" evidence="2">
    <location>
        <begin position="161"/>
        <end position="335"/>
    </location>
</feature>
<dbReference type="InterPro" id="IPR011765">
    <property type="entry name" value="Pept_M16_N"/>
</dbReference>
<dbReference type="PANTHER" id="PTHR11851">
    <property type="entry name" value="METALLOPROTEASE"/>
    <property type="match status" value="1"/>
</dbReference>
<dbReference type="Gene3D" id="3.30.830.10">
    <property type="entry name" value="Metalloenzyme, LuxS/M16 peptidase-like"/>
    <property type="match status" value="2"/>
</dbReference>
<dbReference type="InterPro" id="IPR007863">
    <property type="entry name" value="Peptidase_M16_C"/>
</dbReference>
<dbReference type="Pfam" id="PF00675">
    <property type="entry name" value="Peptidase_M16"/>
    <property type="match status" value="1"/>
</dbReference>
<evidence type="ECO:0000313" key="3">
    <source>
        <dbReference type="EMBL" id="SUX26305.1"/>
    </source>
</evidence>
<feature type="domain" description="Peptidase M16 N-terminal" evidence="1">
    <location>
        <begin position="57"/>
        <end position="149"/>
    </location>
</feature>
<name>A0A381EH08_CAMUP</name>
<evidence type="ECO:0000259" key="1">
    <source>
        <dbReference type="Pfam" id="PF00675"/>
    </source>
</evidence>
<dbReference type="AlphaFoldDB" id="A0A381EH08"/>
<proteinExistence type="predicted"/>
<accession>A0A381EH08</accession>
<dbReference type="Pfam" id="PF05193">
    <property type="entry name" value="Peptidase_M16_C"/>
    <property type="match status" value="1"/>
</dbReference>
<sequence length="405" mass="46518">MRYLETKGVKIPFIFEKNDDFPIIYFRLIFRNCGRSFDELAGVASMFVRLLNEGVNDRFFKDLEFRAISLEASSAFENLELSFSCLKEHKNYAFKALANLLQNPRFEEKTLQRLKINALGELANLQNDYDDVAKKLLNRTIFKEKEFQSANEGDEASIKAINLEHLKAFYKDFFHLNNATVVLGGALEEKEAFDLSLVLLSHLEKGKQSLQKRYELKSKIQDEILQKPSEQAYIYFATPFKASFEDEDLHLAKIALFILGQGGFGSRIMEEIRVKRGLAYSAYASLDMCNSYSRVFGYLQTQNENAKEAKEVVRQIFSDFIQKGVSEEELKQAKNFILGSTPLRYESLSKRLSIAFAEFYQGLKIGAFKEELGKIEKANLKELNAYIKKHSEILNLSFVSVQNES</sequence>
<dbReference type="RefSeq" id="WP_115629310.1">
    <property type="nucleotide sequence ID" value="NZ_JANKIR010000006.1"/>
</dbReference>
<dbReference type="SUPFAM" id="SSF63411">
    <property type="entry name" value="LuxS/MPP-like metallohydrolase"/>
    <property type="match status" value="2"/>
</dbReference>
<organism evidence="3 4">
    <name type="scientific">Campylobacter upsaliensis</name>
    <dbReference type="NCBI Taxonomy" id="28080"/>
    <lineage>
        <taxon>Bacteria</taxon>
        <taxon>Pseudomonadati</taxon>
        <taxon>Campylobacterota</taxon>
        <taxon>Epsilonproteobacteria</taxon>
        <taxon>Campylobacterales</taxon>
        <taxon>Campylobacteraceae</taxon>
        <taxon>Campylobacter</taxon>
    </lineage>
</organism>
<dbReference type="EMBL" id="UFUZ01000001">
    <property type="protein sequence ID" value="SUX26305.1"/>
    <property type="molecule type" value="Genomic_DNA"/>
</dbReference>